<dbReference type="RefSeq" id="WP_379041888.1">
    <property type="nucleotide sequence ID" value="NZ_JBHSKW010000018.1"/>
</dbReference>
<evidence type="ECO:0000259" key="4">
    <source>
        <dbReference type="Pfam" id="PF08545"/>
    </source>
</evidence>
<evidence type="ECO:0000256" key="2">
    <source>
        <dbReference type="ARBA" id="ARBA00023315"/>
    </source>
</evidence>
<dbReference type="CDD" id="cd00830">
    <property type="entry name" value="KAS_III"/>
    <property type="match status" value="1"/>
</dbReference>
<dbReference type="Gene3D" id="3.40.47.10">
    <property type="match status" value="1"/>
</dbReference>
<dbReference type="PANTHER" id="PTHR34069">
    <property type="entry name" value="3-OXOACYL-[ACYL-CARRIER-PROTEIN] SYNTHASE 3"/>
    <property type="match status" value="1"/>
</dbReference>
<keyword evidence="1" id="KW-0808">Transferase</keyword>
<dbReference type="SUPFAM" id="SSF53901">
    <property type="entry name" value="Thiolase-like"/>
    <property type="match status" value="1"/>
</dbReference>
<organism evidence="5 6">
    <name type="scientific">Pedobacter alpinus</name>
    <dbReference type="NCBI Taxonomy" id="1590643"/>
    <lineage>
        <taxon>Bacteria</taxon>
        <taxon>Pseudomonadati</taxon>
        <taxon>Bacteroidota</taxon>
        <taxon>Sphingobacteriia</taxon>
        <taxon>Sphingobacteriales</taxon>
        <taxon>Sphingobacteriaceae</taxon>
        <taxon>Pedobacter</taxon>
    </lineage>
</organism>
<evidence type="ECO:0000313" key="5">
    <source>
        <dbReference type="EMBL" id="MFD2731063.1"/>
    </source>
</evidence>
<reference evidence="6" key="1">
    <citation type="journal article" date="2019" name="Int. J. Syst. Evol. Microbiol.">
        <title>The Global Catalogue of Microorganisms (GCM) 10K type strain sequencing project: providing services to taxonomists for standard genome sequencing and annotation.</title>
        <authorList>
            <consortium name="The Broad Institute Genomics Platform"/>
            <consortium name="The Broad Institute Genome Sequencing Center for Infectious Disease"/>
            <person name="Wu L."/>
            <person name="Ma J."/>
        </authorList>
    </citation>
    <scope>NUCLEOTIDE SEQUENCE [LARGE SCALE GENOMIC DNA]</scope>
    <source>
        <strain evidence="6">KCTC 42456</strain>
    </source>
</reference>
<evidence type="ECO:0000259" key="3">
    <source>
        <dbReference type="Pfam" id="PF08541"/>
    </source>
</evidence>
<feature type="domain" description="Beta-ketoacyl-[acyl-carrier-protein] synthase III C-terminal" evidence="3">
    <location>
        <begin position="256"/>
        <end position="340"/>
    </location>
</feature>
<dbReference type="PANTHER" id="PTHR34069:SF2">
    <property type="entry name" value="BETA-KETOACYL-[ACYL-CARRIER-PROTEIN] SYNTHASE III"/>
    <property type="match status" value="1"/>
</dbReference>
<gene>
    <name evidence="5" type="ORF">ACFSSE_05040</name>
</gene>
<comment type="caution">
    <text evidence="5">The sequence shown here is derived from an EMBL/GenBank/DDBJ whole genome shotgun (WGS) entry which is preliminary data.</text>
</comment>
<sequence>MANFSTHSVAISGVAACVPKKQERNRDLANLSSEDIDKFIATTGVEARRIVDDHICTSDLCLAAAEKLIHDLDWDKKEIEILVFVSQTGDYTLPVTSTILQDRLGLSQECIAFDVPLGCSGYVYGLSIISGMMAATRLKKGILLVGDTISKINSENDKSTTPLFGDAGSATCLTYDDHAEPIHFNLGSDGSGYQSIMVESGGFRNQTSKDSFEPKVIADGIERNQLQLSLDGMDVFSFGISQAPKTIKALVESFSINLTSVDFFFFHQANLMMNKMIVKKLKLNPEKIPYSLKEFGNTSSASIPLTIVNHIGREKSISYTGDLILCGFGVGLSWGTCFVKLNNTFISELLEI</sequence>
<dbReference type="Pfam" id="PF08541">
    <property type="entry name" value="ACP_syn_III_C"/>
    <property type="match status" value="1"/>
</dbReference>
<proteinExistence type="predicted"/>
<evidence type="ECO:0000256" key="1">
    <source>
        <dbReference type="ARBA" id="ARBA00022679"/>
    </source>
</evidence>
<name>A0ABW5TQM6_9SPHI</name>
<dbReference type="InterPro" id="IPR013747">
    <property type="entry name" value="ACP_syn_III_C"/>
</dbReference>
<keyword evidence="2" id="KW-0012">Acyltransferase</keyword>
<protein>
    <submittedName>
        <fullName evidence="5">3-oxoacyl-ACP synthase III family protein</fullName>
    </submittedName>
</protein>
<dbReference type="InterPro" id="IPR013751">
    <property type="entry name" value="ACP_syn_III_N"/>
</dbReference>
<feature type="domain" description="Beta-ketoacyl-[acyl-carrier-protein] synthase III N-terminal" evidence="4">
    <location>
        <begin position="113"/>
        <end position="190"/>
    </location>
</feature>
<dbReference type="EMBL" id="JBHULV010000014">
    <property type="protein sequence ID" value="MFD2731063.1"/>
    <property type="molecule type" value="Genomic_DNA"/>
</dbReference>
<dbReference type="Pfam" id="PF08545">
    <property type="entry name" value="ACP_syn_III"/>
    <property type="match status" value="1"/>
</dbReference>
<accession>A0ABW5TQM6</accession>
<keyword evidence="6" id="KW-1185">Reference proteome</keyword>
<dbReference type="InterPro" id="IPR016039">
    <property type="entry name" value="Thiolase-like"/>
</dbReference>
<dbReference type="Proteomes" id="UP001597546">
    <property type="component" value="Unassembled WGS sequence"/>
</dbReference>
<evidence type="ECO:0000313" key="6">
    <source>
        <dbReference type="Proteomes" id="UP001597546"/>
    </source>
</evidence>